<dbReference type="Proteomes" id="UP001148838">
    <property type="component" value="Unassembled WGS sequence"/>
</dbReference>
<dbReference type="Pfam" id="PF00078">
    <property type="entry name" value="RVT_1"/>
    <property type="match status" value="1"/>
</dbReference>
<gene>
    <name evidence="2" type="ORF">ANN_24022</name>
</gene>
<evidence type="ECO:0000259" key="1">
    <source>
        <dbReference type="Pfam" id="PF00078"/>
    </source>
</evidence>
<dbReference type="InterPro" id="IPR000477">
    <property type="entry name" value="RT_dom"/>
</dbReference>
<evidence type="ECO:0000313" key="2">
    <source>
        <dbReference type="EMBL" id="KAJ4428008.1"/>
    </source>
</evidence>
<protein>
    <recommendedName>
        <fullName evidence="1">Reverse transcriptase domain-containing protein</fullName>
    </recommendedName>
</protein>
<proteinExistence type="predicted"/>
<keyword evidence="3" id="KW-1185">Reference proteome</keyword>
<feature type="domain" description="Reverse transcriptase" evidence="1">
    <location>
        <begin position="87"/>
        <end position="165"/>
    </location>
</feature>
<reference evidence="2 3" key="1">
    <citation type="journal article" date="2022" name="Allergy">
        <title>Genome assembly and annotation of Periplaneta americana reveal a comprehensive cockroach allergen profile.</title>
        <authorList>
            <person name="Wang L."/>
            <person name="Xiong Q."/>
            <person name="Saelim N."/>
            <person name="Wang L."/>
            <person name="Nong W."/>
            <person name="Wan A.T."/>
            <person name="Shi M."/>
            <person name="Liu X."/>
            <person name="Cao Q."/>
            <person name="Hui J.H.L."/>
            <person name="Sookrung N."/>
            <person name="Leung T.F."/>
            <person name="Tungtrongchitr A."/>
            <person name="Tsui S.K.W."/>
        </authorList>
    </citation>
    <scope>NUCLEOTIDE SEQUENCE [LARGE SCALE GENOMIC DNA]</scope>
    <source>
        <strain evidence="2">PWHHKU_190912</strain>
    </source>
</reference>
<sequence length="183" mass="20528">MTGLCEGGNEPPGSLKDSKKLKEIYVIKILALVVMILDLLTEEVAALAWRCRCVLSSGLRHAMSIGDPFPGWKVQDNTEGLELNGLHQLLVYADDMNILGENPQTIKENTEILLEASKRIALEVNLEKTKYMIMSRDQNIVRNGNTKIGDLSFEEVEKFKYLGATVLRGFRRKAEALVLHIDE</sequence>
<organism evidence="2 3">
    <name type="scientific">Periplaneta americana</name>
    <name type="common">American cockroach</name>
    <name type="synonym">Blatta americana</name>
    <dbReference type="NCBI Taxonomy" id="6978"/>
    <lineage>
        <taxon>Eukaryota</taxon>
        <taxon>Metazoa</taxon>
        <taxon>Ecdysozoa</taxon>
        <taxon>Arthropoda</taxon>
        <taxon>Hexapoda</taxon>
        <taxon>Insecta</taxon>
        <taxon>Pterygota</taxon>
        <taxon>Neoptera</taxon>
        <taxon>Polyneoptera</taxon>
        <taxon>Dictyoptera</taxon>
        <taxon>Blattodea</taxon>
        <taxon>Blattoidea</taxon>
        <taxon>Blattidae</taxon>
        <taxon>Blattinae</taxon>
        <taxon>Periplaneta</taxon>
    </lineage>
</organism>
<evidence type="ECO:0000313" key="3">
    <source>
        <dbReference type="Proteomes" id="UP001148838"/>
    </source>
</evidence>
<comment type="caution">
    <text evidence="2">The sequence shown here is derived from an EMBL/GenBank/DDBJ whole genome shotgun (WGS) entry which is preliminary data.</text>
</comment>
<dbReference type="EMBL" id="JAJSOF020000037">
    <property type="protein sequence ID" value="KAJ4428008.1"/>
    <property type="molecule type" value="Genomic_DNA"/>
</dbReference>
<name>A0ABQ8S1Y6_PERAM</name>
<accession>A0ABQ8S1Y6</accession>